<reference evidence="1 2" key="1">
    <citation type="submission" date="2024-03" db="EMBL/GenBank/DDBJ databases">
        <title>First Report of Pectobacterium brasiliscabiei causing potato scab in china.</title>
        <authorList>
            <person name="Handique U."/>
        </authorList>
    </citation>
    <scope>NUCLEOTIDE SEQUENCE [LARGE SCALE GENOMIC DNA]</scope>
    <source>
        <strain evidence="1 2">ZRIMU1503</strain>
    </source>
</reference>
<protein>
    <submittedName>
        <fullName evidence="1">Uncharacterized protein</fullName>
    </submittedName>
</protein>
<name>A0ABU8GV98_9ACTN</name>
<comment type="caution">
    <text evidence="1">The sequence shown here is derived from an EMBL/GenBank/DDBJ whole genome shotgun (WGS) entry which is preliminary data.</text>
</comment>
<evidence type="ECO:0000313" key="2">
    <source>
        <dbReference type="Proteomes" id="UP001365781"/>
    </source>
</evidence>
<sequence>ATSAAGYSSVGKLWWVLADPYRFPVGERPVKVTIQAFLSELEVPATPTALGMMFHTNLAIIPEEIVLVV</sequence>
<feature type="non-terminal residue" evidence="1">
    <location>
        <position position="1"/>
    </location>
</feature>
<dbReference type="EMBL" id="JBBAYM010000232">
    <property type="protein sequence ID" value="MEI5617121.1"/>
    <property type="molecule type" value="Genomic_DNA"/>
</dbReference>
<keyword evidence="2" id="KW-1185">Reference proteome</keyword>
<organism evidence="1 2">
    <name type="scientific">Streptomyces brasiliscabiei</name>
    <dbReference type="NCBI Taxonomy" id="2736302"/>
    <lineage>
        <taxon>Bacteria</taxon>
        <taxon>Bacillati</taxon>
        <taxon>Actinomycetota</taxon>
        <taxon>Actinomycetes</taxon>
        <taxon>Kitasatosporales</taxon>
        <taxon>Streptomycetaceae</taxon>
        <taxon>Streptomyces</taxon>
    </lineage>
</organism>
<accession>A0ABU8GV98</accession>
<proteinExistence type="predicted"/>
<gene>
    <name evidence="1" type="ORF">WB403_49380</name>
</gene>
<dbReference type="RefSeq" id="WP_336559028.1">
    <property type="nucleotide sequence ID" value="NZ_JBBAYM010000232.1"/>
</dbReference>
<evidence type="ECO:0000313" key="1">
    <source>
        <dbReference type="EMBL" id="MEI5617121.1"/>
    </source>
</evidence>
<dbReference type="Proteomes" id="UP001365781">
    <property type="component" value="Unassembled WGS sequence"/>
</dbReference>